<sequence length="270" mass="32583">MVYRLVNKRKLREHVGCRYFKKYLLVIKGSHSIFYKNYYDWRKVCKEYRDVDDAVRFNDAWRWRKQKAIIRSFHNLIVAFRSYLEHIKGFVKKEHTSDEFREYIGGQLSVFENDELTNFVVVLRDMMVHRQIYPLVSKGILKDNHKNREKDMYHFQSINREKVEEYVNSSIRDKIKKEIVTTFLQAQPQDIDIESILDQYFIGINTLHREIIFGYISAFKDALMVFSDVAAVHLKDFNDNDPINRLQLRYLQFMLHNHERFCQSTSTDKS</sequence>
<keyword evidence="2" id="KW-1185">Reference proteome</keyword>
<dbReference type="EMBL" id="FOZZ01000001">
    <property type="protein sequence ID" value="SFS33079.1"/>
    <property type="molecule type" value="Genomic_DNA"/>
</dbReference>
<evidence type="ECO:0000313" key="2">
    <source>
        <dbReference type="Proteomes" id="UP000198785"/>
    </source>
</evidence>
<organism evidence="1 2">
    <name type="scientific">Sphingobacterium wenxiniae</name>
    <dbReference type="NCBI Taxonomy" id="683125"/>
    <lineage>
        <taxon>Bacteria</taxon>
        <taxon>Pseudomonadati</taxon>
        <taxon>Bacteroidota</taxon>
        <taxon>Sphingobacteriia</taxon>
        <taxon>Sphingobacteriales</taxon>
        <taxon>Sphingobacteriaceae</taxon>
        <taxon>Sphingobacterium</taxon>
    </lineage>
</organism>
<accession>A0A1I6NYV1</accession>
<dbReference type="STRING" id="683125.SAMN05660206_101182"/>
<dbReference type="Proteomes" id="UP000198785">
    <property type="component" value="Unassembled WGS sequence"/>
</dbReference>
<reference evidence="1 2" key="1">
    <citation type="submission" date="2016-10" db="EMBL/GenBank/DDBJ databases">
        <authorList>
            <person name="de Groot N.N."/>
        </authorList>
    </citation>
    <scope>NUCLEOTIDE SEQUENCE [LARGE SCALE GENOMIC DNA]</scope>
    <source>
        <strain evidence="1 2">DSM 22789</strain>
    </source>
</reference>
<evidence type="ECO:0000313" key="1">
    <source>
        <dbReference type="EMBL" id="SFS33079.1"/>
    </source>
</evidence>
<proteinExistence type="predicted"/>
<protein>
    <submittedName>
        <fullName evidence="1">Uncharacterized protein</fullName>
    </submittedName>
</protein>
<dbReference type="AlphaFoldDB" id="A0A1I6NYV1"/>
<name>A0A1I6NYV1_9SPHI</name>
<gene>
    <name evidence="1" type="ORF">SAMN05660206_101182</name>
</gene>